<dbReference type="InterPro" id="IPR055251">
    <property type="entry name" value="SOS1_NGEF_PH"/>
</dbReference>
<reference evidence="6 7" key="1">
    <citation type="submission" date="2019-09" db="EMBL/GenBank/DDBJ databases">
        <title>Bird 10,000 Genomes (B10K) Project - Family phase.</title>
        <authorList>
            <person name="Zhang G."/>
        </authorList>
    </citation>
    <scope>NUCLEOTIDE SEQUENCE [LARGE SCALE GENOMIC DNA]</scope>
    <source>
        <strain evidence="6">B10K-DU-001-24</strain>
        <tissue evidence="6">Muscle</tissue>
    </source>
</reference>
<dbReference type="Proteomes" id="UP000574528">
    <property type="component" value="Unassembled WGS sequence"/>
</dbReference>
<dbReference type="SMART" id="SM00233">
    <property type="entry name" value="PH"/>
    <property type="match status" value="1"/>
</dbReference>
<dbReference type="PROSITE" id="PS50010">
    <property type="entry name" value="DH_2"/>
    <property type="match status" value="1"/>
</dbReference>
<dbReference type="Pfam" id="PF22697">
    <property type="entry name" value="SOS1_NGEF_PH"/>
    <property type="match status" value="1"/>
</dbReference>
<name>A0A7K9C914_9PICI</name>
<feature type="region of interest" description="Disordered" evidence="3">
    <location>
        <begin position="426"/>
        <end position="461"/>
    </location>
</feature>
<dbReference type="InterPro" id="IPR000219">
    <property type="entry name" value="DH_dom"/>
</dbReference>
<dbReference type="FunFam" id="2.30.29.30:FF:000078">
    <property type="entry name" value="Guanine nucleotide exchange factor DBS"/>
    <property type="match status" value="1"/>
</dbReference>
<protein>
    <submittedName>
        <fullName evidence="6">PKHG4 protein</fullName>
    </submittedName>
</protein>
<evidence type="ECO:0000259" key="4">
    <source>
        <dbReference type="PROSITE" id="PS50003"/>
    </source>
</evidence>
<dbReference type="PANTHER" id="PTHR45845:SF4">
    <property type="entry name" value="PLECKSTRIN HOMOLOGY DOMAIN CONTAINING, FAMILY G (WITH RHOGEF DOMAIN) MEMBER 4"/>
    <property type="match status" value="1"/>
</dbReference>
<evidence type="ECO:0000256" key="2">
    <source>
        <dbReference type="ARBA" id="ARBA00022658"/>
    </source>
</evidence>
<evidence type="ECO:0000256" key="1">
    <source>
        <dbReference type="ARBA" id="ARBA00022553"/>
    </source>
</evidence>
<evidence type="ECO:0000313" key="7">
    <source>
        <dbReference type="Proteomes" id="UP000574528"/>
    </source>
</evidence>
<organism evidence="6 7">
    <name type="scientific">Psilopogon haemacephalus</name>
    <name type="common">coppersmith barbet</name>
    <dbReference type="NCBI Taxonomy" id="2585815"/>
    <lineage>
        <taxon>Eukaryota</taxon>
        <taxon>Metazoa</taxon>
        <taxon>Chordata</taxon>
        <taxon>Craniata</taxon>
        <taxon>Vertebrata</taxon>
        <taxon>Euteleostomi</taxon>
        <taxon>Archelosauria</taxon>
        <taxon>Archosauria</taxon>
        <taxon>Dinosauria</taxon>
        <taxon>Saurischia</taxon>
        <taxon>Theropoda</taxon>
        <taxon>Coelurosauria</taxon>
        <taxon>Aves</taxon>
        <taxon>Neognathae</taxon>
        <taxon>Neoaves</taxon>
        <taxon>Telluraves</taxon>
        <taxon>Coraciimorphae</taxon>
        <taxon>Piciformes</taxon>
        <taxon>Megalaimidae</taxon>
        <taxon>Psilopogon</taxon>
    </lineage>
</organism>
<feature type="domain" description="DH" evidence="5">
    <location>
        <begin position="2"/>
        <end position="179"/>
    </location>
</feature>
<sequence>SKLRHIVEEMVSTEREYVRSLRYIIDSYFPELERADLPQDLRGKRSVIFGNLEKLYDFHSQYFLRELESCCHHPLRLSHCFLRHKDQFGLYALYSKNKPKSDALLSSHGNSFFKFKQVQLGDKMDLASYLLKPIQRMSKYALLLKDLIKECSEAQEQELGYLRAAQEMVKFQLRHGNDLLAMDAIRDCDVNLKEQGQLVRQDEFTIWLGRRKCQRHVFLFEDLILFSKPKRIEGGFDVYIYKRSIKTADVGLTESCGDSGLRFEIWFRRRKSSDTYILQASSADTKQAWTSDIARILWQQAARNKEIRMQEMVSMGVGNKPFLDIKPSEAAINDRAIDYIMKGRGARTRASIAVSLFDHSNPYKRTQLQLSAGTAPAAYSPSSSPASSSSSLLGPLNLHMYLDQALLPGVLALSRPFRGGACIEEDELEHETSSQPSLTTESSESSQCLSGSGSSGSDSGCVSSVPQESFCEELSSAPCSPRGPQQCSGLQHKPRFGGSSQYIAAVSAAVACSSLFAL</sequence>
<dbReference type="PROSITE" id="PS50003">
    <property type="entry name" value="PH_DOMAIN"/>
    <property type="match status" value="1"/>
</dbReference>
<dbReference type="GO" id="GO:0005085">
    <property type="term" value="F:guanyl-nucleotide exchange factor activity"/>
    <property type="evidence" value="ECO:0007669"/>
    <property type="project" value="UniProtKB-KW"/>
</dbReference>
<gene>
    <name evidence="6" type="primary">Plekhg4</name>
    <name evidence="6" type="ORF">PSIHAE_R14983</name>
</gene>
<dbReference type="SMART" id="SM00325">
    <property type="entry name" value="RhoGEF"/>
    <property type="match status" value="1"/>
</dbReference>
<dbReference type="Gene3D" id="1.20.900.10">
    <property type="entry name" value="Dbl homology (DH) domain"/>
    <property type="match status" value="1"/>
</dbReference>
<evidence type="ECO:0000259" key="5">
    <source>
        <dbReference type="PROSITE" id="PS50010"/>
    </source>
</evidence>
<dbReference type="CDD" id="cd13242">
    <property type="entry name" value="PH_puratrophin-1"/>
    <property type="match status" value="1"/>
</dbReference>
<dbReference type="AlphaFoldDB" id="A0A7K9C914"/>
<comment type="caution">
    <text evidence="6">The sequence shown here is derived from an EMBL/GenBank/DDBJ whole genome shotgun (WGS) entry which is preliminary data.</text>
</comment>
<dbReference type="InterPro" id="IPR035899">
    <property type="entry name" value="DBL_dom_sf"/>
</dbReference>
<dbReference type="PANTHER" id="PTHR45845">
    <property type="entry name" value="RHO GUANINE NUCLEOTIDE EXCHANGE FACTOR-RELATED"/>
    <property type="match status" value="1"/>
</dbReference>
<dbReference type="InterPro" id="IPR001849">
    <property type="entry name" value="PH_domain"/>
</dbReference>
<feature type="non-terminal residue" evidence="6">
    <location>
        <position position="518"/>
    </location>
</feature>
<dbReference type="SUPFAM" id="SSF48065">
    <property type="entry name" value="DBL homology domain (DH-domain)"/>
    <property type="match status" value="1"/>
</dbReference>
<dbReference type="Gene3D" id="2.30.29.30">
    <property type="entry name" value="Pleckstrin-homology domain (PH domain)/Phosphotyrosine-binding domain (PTB)"/>
    <property type="match status" value="1"/>
</dbReference>
<dbReference type="EMBL" id="VWZI01014472">
    <property type="protein sequence ID" value="NXG48568.1"/>
    <property type="molecule type" value="Genomic_DNA"/>
</dbReference>
<proteinExistence type="predicted"/>
<keyword evidence="1" id="KW-0597">Phosphoprotein</keyword>
<evidence type="ECO:0000313" key="6">
    <source>
        <dbReference type="EMBL" id="NXG48568.1"/>
    </source>
</evidence>
<dbReference type="Pfam" id="PF00621">
    <property type="entry name" value="RhoGEF"/>
    <property type="match status" value="1"/>
</dbReference>
<keyword evidence="2" id="KW-0344">Guanine-nucleotide releasing factor</keyword>
<feature type="non-terminal residue" evidence="6">
    <location>
        <position position="1"/>
    </location>
</feature>
<feature type="domain" description="PH" evidence="4">
    <location>
        <begin position="191"/>
        <end position="298"/>
    </location>
</feature>
<keyword evidence="7" id="KW-1185">Reference proteome</keyword>
<dbReference type="InterPro" id="IPR011993">
    <property type="entry name" value="PH-like_dom_sf"/>
</dbReference>
<dbReference type="CDD" id="cd00160">
    <property type="entry name" value="RhoGEF"/>
    <property type="match status" value="1"/>
</dbReference>
<evidence type="ECO:0000256" key="3">
    <source>
        <dbReference type="SAM" id="MobiDB-lite"/>
    </source>
</evidence>
<dbReference type="SUPFAM" id="SSF50729">
    <property type="entry name" value="PH domain-like"/>
    <property type="match status" value="1"/>
</dbReference>
<accession>A0A7K9C914</accession>
<dbReference type="InterPro" id="IPR052231">
    <property type="entry name" value="Rho_GEF_signaling-related"/>
</dbReference>
<feature type="compositionally biased region" description="Low complexity" evidence="3">
    <location>
        <begin position="433"/>
        <end position="461"/>
    </location>
</feature>
<dbReference type="OrthoDB" id="6152532at2759"/>